<dbReference type="SUPFAM" id="SSF54001">
    <property type="entry name" value="Cysteine proteinases"/>
    <property type="match status" value="1"/>
</dbReference>
<feature type="domain" description="Ubiquitin-like protease family profile" evidence="4">
    <location>
        <begin position="102"/>
        <end position="138"/>
    </location>
</feature>
<organism evidence="5 6">
    <name type="scientific">Acer negundo</name>
    <name type="common">Box elder</name>
    <dbReference type="NCBI Taxonomy" id="4023"/>
    <lineage>
        <taxon>Eukaryota</taxon>
        <taxon>Viridiplantae</taxon>
        <taxon>Streptophyta</taxon>
        <taxon>Embryophyta</taxon>
        <taxon>Tracheophyta</taxon>
        <taxon>Spermatophyta</taxon>
        <taxon>Magnoliopsida</taxon>
        <taxon>eudicotyledons</taxon>
        <taxon>Gunneridae</taxon>
        <taxon>Pentapetalae</taxon>
        <taxon>rosids</taxon>
        <taxon>malvids</taxon>
        <taxon>Sapindales</taxon>
        <taxon>Sapindaceae</taxon>
        <taxon>Hippocastanoideae</taxon>
        <taxon>Acereae</taxon>
        <taxon>Acer</taxon>
    </lineage>
</organism>
<reference evidence="5 6" key="1">
    <citation type="journal article" date="2022" name="Plant J.">
        <title>Strategies of tolerance reflected in two North American maple genomes.</title>
        <authorList>
            <person name="McEvoy S.L."/>
            <person name="Sezen U.U."/>
            <person name="Trouern-Trend A."/>
            <person name="McMahon S.M."/>
            <person name="Schaberg P.G."/>
            <person name="Yang J."/>
            <person name="Wegrzyn J.L."/>
            <person name="Swenson N.G."/>
        </authorList>
    </citation>
    <scope>NUCLEOTIDE SEQUENCE [LARGE SCALE GENOMIC DNA]</scope>
    <source>
        <strain evidence="5">91603</strain>
    </source>
</reference>
<proteinExistence type="inferred from homology"/>
<dbReference type="InterPro" id="IPR038765">
    <property type="entry name" value="Papain-like_cys_pep_sf"/>
</dbReference>
<sequence>MIVAAEEKLNFNMVGVDTNRVALAIPTTVPPTPISANQNPLVVDKPPPRRRRPLANYLNEKRTRRFLLRPHRLVGRFWLQSLHPAAPRNRPPPSIRLLPATSRSDCGIFALKFLEYLWAGKPFDFEAKDGAALRVKIAT</sequence>
<dbReference type="Gene3D" id="3.40.395.10">
    <property type="entry name" value="Adenoviral Proteinase, Chain A"/>
    <property type="match status" value="1"/>
</dbReference>
<keyword evidence="6" id="KW-1185">Reference proteome</keyword>
<accession>A0AAD5JU79</accession>
<evidence type="ECO:0000313" key="6">
    <source>
        <dbReference type="Proteomes" id="UP001064489"/>
    </source>
</evidence>
<protein>
    <recommendedName>
        <fullName evidence="4">Ubiquitin-like protease family profile domain-containing protein</fullName>
    </recommendedName>
</protein>
<dbReference type="AlphaFoldDB" id="A0AAD5JU79"/>
<evidence type="ECO:0000313" key="5">
    <source>
        <dbReference type="EMBL" id="KAI9198907.1"/>
    </source>
</evidence>
<evidence type="ECO:0000259" key="4">
    <source>
        <dbReference type="Pfam" id="PF02902"/>
    </source>
</evidence>
<dbReference type="GO" id="GO:0008234">
    <property type="term" value="F:cysteine-type peptidase activity"/>
    <property type="evidence" value="ECO:0007669"/>
    <property type="project" value="InterPro"/>
</dbReference>
<dbReference type="EMBL" id="JAJSOW010000002">
    <property type="protein sequence ID" value="KAI9198907.1"/>
    <property type="molecule type" value="Genomic_DNA"/>
</dbReference>
<evidence type="ECO:0000256" key="3">
    <source>
        <dbReference type="ARBA" id="ARBA00022801"/>
    </source>
</evidence>
<comment type="similarity">
    <text evidence="1">Belongs to the peptidase C48 family.</text>
</comment>
<keyword evidence="2" id="KW-0645">Protease</keyword>
<dbReference type="InterPro" id="IPR003653">
    <property type="entry name" value="Peptidase_C48_C"/>
</dbReference>
<name>A0AAD5JU79_ACENE</name>
<evidence type="ECO:0000256" key="1">
    <source>
        <dbReference type="ARBA" id="ARBA00005234"/>
    </source>
</evidence>
<dbReference type="Pfam" id="PF02902">
    <property type="entry name" value="Peptidase_C48"/>
    <property type="match status" value="1"/>
</dbReference>
<evidence type="ECO:0000256" key="2">
    <source>
        <dbReference type="ARBA" id="ARBA00022670"/>
    </source>
</evidence>
<dbReference type="GO" id="GO:0006508">
    <property type="term" value="P:proteolysis"/>
    <property type="evidence" value="ECO:0007669"/>
    <property type="project" value="UniProtKB-KW"/>
</dbReference>
<dbReference type="Proteomes" id="UP001064489">
    <property type="component" value="Chromosome 13"/>
</dbReference>
<comment type="caution">
    <text evidence="5">The sequence shown here is derived from an EMBL/GenBank/DDBJ whole genome shotgun (WGS) entry which is preliminary data.</text>
</comment>
<keyword evidence="3" id="KW-0378">Hydrolase</keyword>
<gene>
    <name evidence="5" type="ORF">LWI28_024204</name>
</gene>